<dbReference type="PANTHER" id="PTHR30290:SF38">
    <property type="entry name" value="D,D-DIPEPTIDE-BINDING PERIPLASMIC PROTEIN DDPA-RELATED"/>
    <property type="match status" value="1"/>
</dbReference>
<comment type="caution">
    <text evidence="6">The sequence shown here is derived from an EMBL/GenBank/DDBJ whole genome shotgun (WGS) entry which is preliminary data.</text>
</comment>
<feature type="domain" description="Solute-binding protein family 5" evidence="5">
    <location>
        <begin position="71"/>
        <end position="415"/>
    </location>
</feature>
<evidence type="ECO:0000313" key="7">
    <source>
        <dbReference type="Proteomes" id="UP001523392"/>
    </source>
</evidence>
<dbReference type="Gene3D" id="3.10.105.10">
    <property type="entry name" value="Dipeptide-binding Protein, Domain 3"/>
    <property type="match status" value="1"/>
</dbReference>
<dbReference type="Pfam" id="PF00496">
    <property type="entry name" value="SBP_bac_5"/>
    <property type="match status" value="1"/>
</dbReference>
<dbReference type="InterPro" id="IPR006311">
    <property type="entry name" value="TAT_signal"/>
</dbReference>
<dbReference type="SUPFAM" id="SSF53850">
    <property type="entry name" value="Periplasmic binding protein-like II"/>
    <property type="match status" value="1"/>
</dbReference>
<feature type="signal peptide" evidence="4">
    <location>
        <begin position="1"/>
        <end position="23"/>
    </location>
</feature>
<evidence type="ECO:0000256" key="2">
    <source>
        <dbReference type="ARBA" id="ARBA00005695"/>
    </source>
</evidence>
<dbReference type="Proteomes" id="UP001523392">
    <property type="component" value="Unassembled WGS sequence"/>
</dbReference>
<reference evidence="6 7" key="1">
    <citation type="submission" date="2021-12" db="EMBL/GenBank/DDBJ databases">
        <title>Siccirubricoccus leaddurans sp. nov., a high concentration Zn2+ tolerance bacterium.</title>
        <authorList>
            <person name="Cao Y."/>
        </authorList>
    </citation>
    <scope>NUCLEOTIDE SEQUENCE [LARGE SCALE GENOMIC DNA]</scope>
    <source>
        <strain evidence="6 7">KC 17139</strain>
    </source>
</reference>
<keyword evidence="3 4" id="KW-0732">Signal</keyword>
<protein>
    <submittedName>
        <fullName evidence="6">ABC transporter substrate-binding protein</fullName>
    </submittedName>
</protein>
<gene>
    <name evidence="6" type="ORF">JYK14_18275</name>
</gene>
<dbReference type="InterPro" id="IPR039424">
    <property type="entry name" value="SBP_5"/>
</dbReference>
<evidence type="ECO:0000256" key="4">
    <source>
        <dbReference type="SAM" id="SignalP"/>
    </source>
</evidence>
<organism evidence="6 7">
    <name type="scientific">Siccirubricoccus soli</name>
    <dbReference type="NCBI Taxonomy" id="2899147"/>
    <lineage>
        <taxon>Bacteria</taxon>
        <taxon>Pseudomonadati</taxon>
        <taxon>Pseudomonadota</taxon>
        <taxon>Alphaproteobacteria</taxon>
        <taxon>Acetobacterales</taxon>
        <taxon>Roseomonadaceae</taxon>
        <taxon>Siccirubricoccus</taxon>
    </lineage>
</organism>
<dbReference type="InterPro" id="IPR030678">
    <property type="entry name" value="Peptide/Ni-bd"/>
</dbReference>
<evidence type="ECO:0000256" key="3">
    <source>
        <dbReference type="ARBA" id="ARBA00022729"/>
    </source>
</evidence>
<evidence type="ECO:0000256" key="1">
    <source>
        <dbReference type="ARBA" id="ARBA00004418"/>
    </source>
</evidence>
<comment type="similarity">
    <text evidence="2">Belongs to the bacterial solute-binding protein 5 family.</text>
</comment>
<dbReference type="InterPro" id="IPR000914">
    <property type="entry name" value="SBP_5_dom"/>
</dbReference>
<dbReference type="PIRSF" id="PIRSF002741">
    <property type="entry name" value="MppA"/>
    <property type="match status" value="1"/>
</dbReference>
<dbReference type="CDD" id="cd08502">
    <property type="entry name" value="PBP2_NikA_DppA_OppA_like_16"/>
    <property type="match status" value="1"/>
</dbReference>
<proteinExistence type="inferred from homology"/>
<dbReference type="Gene3D" id="3.40.190.10">
    <property type="entry name" value="Periplasmic binding protein-like II"/>
    <property type="match status" value="1"/>
</dbReference>
<accession>A0ABT1DA82</accession>
<dbReference type="PANTHER" id="PTHR30290">
    <property type="entry name" value="PERIPLASMIC BINDING COMPONENT OF ABC TRANSPORTER"/>
    <property type="match status" value="1"/>
</dbReference>
<dbReference type="PROSITE" id="PS51318">
    <property type="entry name" value="TAT"/>
    <property type="match status" value="1"/>
</dbReference>
<keyword evidence="7" id="KW-1185">Reference proteome</keyword>
<evidence type="ECO:0000259" key="5">
    <source>
        <dbReference type="Pfam" id="PF00496"/>
    </source>
</evidence>
<dbReference type="RefSeq" id="WP_252954725.1">
    <property type="nucleotide sequence ID" value="NZ_JAFIRR010000117.1"/>
</dbReference>
<evidence type="ECO:0000313" key="6">
    <source>
        <dbReference type="EMBL" id="MCO6418094.1"/>
    </source>
</evidence>
<comment type="subcellular location">
    <subcellularLocation>
        <location evidence="1">Periplasm</location>
    </subcellularLocation>
</comment>
<feature type="chain" id="PRO_5046820544" evidence="4">
    <location>
        <begin position="24"/>
        <end position="525"/>
    </location>
</feature>
<sequence>MPTRRQALSLAAASLAAPRLAGAAGAKVLRFVPQADLAILDPIATPAFVTRAHGFMVFDTLYGVDENFVARPQMVEGHSVEQDGRLWRLTLREGLRFHDNEPVRARDVVASLLRWGKRDTYGYDLMAVLDELSAAADREVVFRLKKPFPTLPDLLGKAGTNMPCIMPERLAATDAMRPVTEMIGSGPFRFVANERVPGARAVYERFAGYVPRPDGTPSMLAGPKRVHLDRVEWRTMPDPATAAAPLQAGEVEWWETPLPDLLPVLRRNRNLRTEILDEAGFIALLRLNHVQPPFDNPGVRRAILAALSQADVMRAVAGEDRAGWRDTIGFLTPGPMASEAGMAPLLAPRSIAEAKRQLQAAGYRGEKVALMAPTDFASINAMTLVVGDLFRQMGFNLDYQEADWGTVAQRWNSREPVEKGGWSAFCTFTTAASTMAPADNKFIRGIGDRGLFGWPDSPEVEAHRSAFLDATDQAARQAACRAVQEAAFRDLPYIPLGIFYQPTAFRSTVRDIPKGFPVFFNVTLG</sequence>
<dbReference type="EMBL" id="JAFIRR010000117">
    <property type="protein sequence ID" value="MCO6418094.1"/>
    <property type="molecule type" value="Genomic_DNA"/>
</dbReference>
<name>A0ABT1DA82_9PROT</name>